<evidence type="ECO:0000259" key="1">
    <source>
        <dbReference type="Pfam" id="PF00534"/>
    </source>
</evidence>
<comment type="caution">
    <text evidence="2">The sequence shown here is derived from an EMBL/GenBank/DDBJ whole genome shotgun (WGS) entry which is preliminary data.</text>
</comment>
<evidence type="ECO:0000313" key="2">
    <source>
        <dbReference type="EMBL" id="MBP3964910.1"/>
    </source>
</evidence>
<protein>
    <submittedName>
        <fullName evidence="2">Glycosyltransferase family 4 protein</fullName>
    </submittedName>
</protein>
<dbReference type="RefSeq" id="WP_210660921.1">
    <property type="nucleotide sequence ID" value="NZ_JAGKSP010000008.1"/>
</dbReference>
<dbReference type="InterPro" id="IPR001296">
    <property type="entry name" value="Glyco_trans_1"/>
</dbReference>
<organism evidence="2 3">
    <name type="scientific">Paenibacillus lignilyticus</name>
    <dbReference type="NCBI Taxonomy" id="1172615"/>
    <lineage>
        <taxon>Bacteria</taxon>
        <taxon>Bacillati</taxon>
        <taxon>Bacillota</taxon>
        <taxon>Bacilli</taxon>
        <taxon>Bacillales</taxon>
        <taxon>Paenibacillaceae</taxon>
        <taxon>Paenibacillus</taxon>
    </lineage>
</organism>
<feature type="domain" description="Glycosyl transferase family 1" evidence="1">
    <location>
        <begin position="281"/>
        <end position="437"/>
    </location>
</feature>
<sequence>MKTVTILTHSYLNGYSEGEAYSKPFGGGLERYIFDLCGVIQARGWRAVVYQLSYFRSFETTYNGVAVRGFAYELNDIAGAFERMAAEAEGLIIYGSCLWHPIRYVTGSIGICHGVSWDWHDMSEAVKADVAVMIQRAVSGLERIVTVDSHFQTYCRSCCSYDDAERLVLLPNSVDTAWFTPGGELEDEEPADKEPEVEEYAEKVVKLGVVTEADGEQASEEHRDGDGNGEFALEVADPDGCDAAAAASEVRSEGAAASTNEPIKAAIHLFIQPESVSRGLRLLYPRRLSYERGIVPMMLITDRLLAEMPKLTVEFAGELVEGTPVALAFYTWLKSHPYRDRIVHHTYAFTSVRDAYRAADVAVIPTVYSEGTSLSCLEAMSCGVAIVATNVGGLNDLITDDFNGRLVSPTEQALYTAVRELLMDEERRLRYGADARRTAFAFDIGRWQQRWGALLEEQLERRDSQN</sequence>
<dbReference type="CDD" id="cd03801">
    <property type="entry name" value="GT4_PimA-like"/>
    <property type="match status" value="1"/>
</dbReference>
<dbReference type="Proteomes" id="UP000673394">
    <property type="component" value="Unassembled WGS sequence"/>
</dbReference>
<accession>A0ABS5CGF4</accession>
<dbReference type="SUPFAM" id="SSF53756">
    <property type="entry name" value="UDP-Glycosyltransferase/glycogen phosphorylase"/>
    <property type="match status" value="1"/>
</dbReference>
<name>A0ABS5CGF4_9BACL</name>
<evidence type="ECO:0000313" key="3">
    <source>
        <dbReference type="Proteomes" id="UP000673394"/>
    </source>
</evidence>
<gene>
    <name evidence="2" type="ORF">I8J30_19485</name>
</gene>
<dbReference type="EMBL" id="JAGKSP010000008">
    <property type="protein sequence ID" value="MBP3964910.1"/>
    <property type="molecule type" value="Genomic_DNA"/>
</dbReference>
<keyword evidence="3" id="KW-1185">Reference proteome</keyword>
<dbReference type="Gene3D" id="3.40.50.2000">
    <property type="entry name" value="Glycogen Phosphorylase B"/>
    <property type="match status" value="1"/>
</dbReference>
<reference evidence="2 3" key="1">
    <citation type="submission" date="2021-04" db="EMBL/GenBank/DDBJ databases">
        <title>Paenibacillus sp. DLE-14 whole genome sequence.</title>
        <authorList>
            <person name="Ham Y.J."/>
        </authorList>
    </citation>
    <scope>NUCLEOTIDE SEQUENCE [LARGE SCALE GENOMIC DNA]</scope>
    <source>
        <strain evidence="2 3">DLE-14</strain>
    </source>
</reference>
<dbReference type="PANTHER" id="PTHR12526">
    <property type="entry name" value="GLYCOSYLTRANSFERASE"/>
    <property type="match status" value="1"/>
</dbReference>
<proteinExistence type="predicted"/>
<dbReference type="Pfam" id="PF00534">
    <property type="entry name" value="Glycos_transf_1"/>
    <property type="match status" value="1"/>
</dbReference>